<feature type="region of interest" description="Disordered" evidence="1">
    <location>
        <begin position="195"/>
        <end position="221"/>
    </location>
</feature>
<feature type="compositionally biased region" description="Low complexity" evidence="1">
    <location>
        <begin position="410"/>
        <end position="430"/>
    </location>
</feature>
<keyword evidence="3" id="KW-1185">Reference proteome</keyword>
<dbReference type="AlphaFoldDB" id="A0A9W6Z8J2"/>
<feature type="compositionally biased region" description="Basic residues" evidence="1">
    <location>
        <begin position="452"/>
        <end position="463"/>
    </location>
</feature>
<feature type="non-terminal residue" evidence="2">
    <location>
        <position position="656"/>
    </location>
</feature>
<accession>A0A9W6Z8J2</accession>
<reference evidence="2" key="1">
    <citation type="submission" date="2022-07" db="EMBL/GenBank/DDBJ databases">
        <title>Genome analysis of Parmales, a sister group of diatoms, reveals the evolutionary specialization of diatoms from phago-mixotrophs to photoautotrophs.</title>
        <authorList>
            <person name="Ban H."/>
            <person name="Sato S."/>
            <person name="Yoshikawa S."/>
            <person name="Kazumasa Y."/>
            <person name="Nakamura Y."/>
            <person name="Ichinomiya M."/>
            <person name="Saitoh K."/>
            <person name="Sato N."/>
            <person name="Blanc-Mathieu R."/>
            <person name="Endo H."/>
            <person name="Kuwata A."/>
            <person name="Ogata H."/>
        </authorList>
    </citation>
    <scope>NUCLEOTIDE SEQUENCE</scope>
</reference>
<evidence type="ECO:0000313" key="3">
    <source>
        <dbReference type="Proteomes" id="UP001165082"/>
    </source>
</evidence>
<name>A0A9W6Z8J2_9STRA</name>
<evidence type="ECO:0000256" key="1">
    <source>
        <dbReference type="SAM" id="MobiDB-lite"/>
    </source>
</evidence>
<protein>
    <submittedName>
        <fullName evidence="2">Uncharacterized protein</fullName>
    </submittedName>
</protein>
<feature type="region of interest" description="Disordered" evidence="1">
    <location>
        <begin position="90"/>
        <end position="111"/>
    </location>
</feature>
<feature type="compositionally biased region" description="Acidic residues" evidence="1">
    <location>
        <begin position="209"/>
        <end position="220"/>
    </location>
</feature>
<evidence type="ECO:0000313" key="2">
    <source>
        <dbReference type="EMBL" id="GMH47511.1"/>
    </source>
</evidence>
<organism evidence="2 3">
    <name type="scientific">Triparma retinervis</name>
    <dbReference type="NCBI Taxonomy" id="2557542"/>
    <lineage>
        <taxon>Eukaryota</taxon>
        <taxon>Sar</taxon>
        <taxon>Stramenopiles</taxon>
        <taxon>Ochrophyta</taxon>
        <taxon>Bolidophyceae</taxon>
        <taxon>Parmales</taxon>
        <taxon>Triparmaceae</taxon>
        <taxon>Triparma</taxon>
    </lineage>
</organism>
<proteinExistence type="predicted"/>
<sequence length="656" mass="72349">MPQATLAEARTHFMKKHHVQSQLSKPSLGSFSGSFNASSNGFFEGSVPSVPSSMPAAGGTLMRTFPPVSEIQRGTEERIETVAAEISEAANREPPQRMAAPYNQGSQGQGLDLSTSMEQQLPLLDEDDASTTSNFIRENEAMFSQLPVQQVPSAPNTAMKPTPMDTLQRSPTFHDKSRQVENSLEFIEAVKTEVGDRFDGGGGNSAAIEGEEEEEDDPEDTCVKYGRFSIRTGVPESRSDLPKSIMFIPESKQNKNEHYPELVKKIWGMGEANMILKLCAGSRHPKVLVNSLLAETPGYMALKKEASVQVKRKQKLLKKRLAKPTLIRRHRYPDRGSSRVATPSSKSFEVGQGEEADVETVVDHTGAHSSPSPPPLASPGSFNMSRLVRQASNISKISSNYNVYRFDESGFSSGNSSSSSDSLSSSSSSDSETEEGAGEGEGAPPKNVVDKLRKRRRKHRVRPPKSLAIDNMDDDDDDGLGVNMGGDFLPFSLRKVIVADTRDKSNIESIISKMLFERMVSCYVTVVESSAQANNWILVDRTSPDHSPTAELLLEYALHRTQATPVIIVIDSMSRFLGAPKANKIAREQGQKLLNMREFSQYLKKVEDMHTAVAANASNCEEIQIQSLRDLSDFDNWRDFVTNETLPFDPEEHQKQ</sequence>
<feature type="region of interest" description="Disordered" evidence="1">
    <location>
        <begin position="410"/>
        <end position="475"/>
    </location>
</feature>
<dbReference type="EMBL" id="BRXZ01003111">
    <property type="protein sequence ID" value="GMH47511.1"/>
    <property type="molecule type" value="Genomic_DNA"/>
</dbReference>
<gene>
    <name evidence="2" type="ORF">TrRE_jg9319</name>
</gene>
<dbReference type="Proteomes" id="UP001165082">
    <property type="component" value="Unassembled WGS sequence"/>
</dbReference>
<comment type="caution">
    <text evidence="2">The sequence shown here is derived from an EMBL/GenBank/DDBJ whole genome shotgun (WGS) entry which is preliminary data.</text>
</comment>
<feature type="region of interest" description="Disordered" evidence="1">
    <location>
        <begin position="327"/>
        <end position="382"/>
    </location>
</feature>